<protein>
    <recommendedName>
        <fullName evidence="5">RRM domain-containing protein</fullName>
    </recommendedName>
</protein>
<dbReference type="Proteomes" id="UP000005408">
    <property type="component" value="Unassembled WGS sequence"/>
</dbReference>
<dbReference type="SMART" id="SM00360">
    <property type="entry name" value="RRM"/>
    <property type="match status" value="3"/>
</dbReference>
<feature type="region of interest" description="Disordered" evidence="4">
    <location>
        <begin position="1"/>
        <end position="28"/>
    </location>
</feature>
<dbReference type="EnsemblMetazoa" id="G24737.2">
    <property type="protein sequence ID" value="G24737.2:cds"/>
    <property type="gene ID" value="G24737"/>
</dbReference>
<dbReference type="CDD" id="cd12424">
    <property type="entry name" value="RRM3_hnRNPL_like"/>
    <property type="match status" value="1"/>
</dbReference>
<dbReference type="Pfam" id="PF22976">
    <property type="entry name" value="RRM_10"/>
    <property type="match status" value="1"/>
</dbReference>
<evidence type="ECO:0000313" key="6">
    <source>
        <dbReference type="EnsemblMetazoa" id="G24737.2:cds"/>
    </source>
</evidence>
<dbReference type="Pfam" id="PF13893">
    <property type="entry name" value="RRM_5"/>
    <property type="match status" value="1"/>
</dbReference>
<dbReference type="Pfam" id="PF11835">
    <property type="entry name" value="RRM_8"/>
    <property type="match status" value="1"/>
</dbReference>
<keyword evidence="7" id="KW-1185">Reference proteome</keyword>
<dbReference type="GO" id="GO:0003723">
    <property type="term" value="F:RNA binding"/>
    <property type="evidence" value="ECO:0007669"/>
    <property type="project" value="UniProtKB-UniRule"/>
</dbReference>
<dbReference type="InterPro" id="IPR021790">
    <property type="entry name" value="PTBP1-like_RRM2"/>
</dbReference>
<dbReference type="CDD" id="cd12689">
    <property type="entry name" value="RRM1_hnRNPL_like"/>
    <property type="match status" value="1"/>
</dbReference>
<dbReference type="InterPro" id="IPR035979">
    <property type="entry name" value="RBD_domain_sf"/>
</dbReference>
<feature type="domain" description="RRM" evidence="5">
    <location>
        <begin position="364"/>
        <end position="438"/>
    </location>
</feature>
<evidence type="ECO:0000313" key="7">
    <source>
        <dbReference type="Proteomes" id="UP000005408"/>
    </source>
</evidence>
<dbReference type="CDD" id="cd12694">
    <property type="entry name" value="RRM2_hnRNPL_like"/>
    <property type="match status" value="1"/>
</dbReference>
<feature type="region of interest" description="Disordered" evidence="4">
    <location>
        <begin position="291"/>
        <end position="329"/>
    </location>
</feature>
<feature type="domain" description="RRM" evidence="5">
    <location>
        <begin position="28"/>
        <end position="102"/>
    </location>
</feature>
<evidence type="ECO:0000259" key="5">
    <source>
        <dbReference type="PROSITE" id="PS50102"/>
    </source>
</evidence>
<dbReference type="CDD" id="cd12427">
    <property type="entry name" value="RRM4_hnRNPL_like"/>
    <property type="match status" value="1"/>
</dbReference>
<dbReference type="Pfam" id="PF00076">
    <property type="entry name" value="RRM_1"/>
    <property type="match status" value="1"/>
</dbReference>
<dbReference type="InterPro" id="IPR000504">
    <property type="entry name" value="RRM_dom"/>
</dbReference>
<evidence type="ECO:0000256" key="3">
    <source>
        <dbReference type="PROSITE-ProRule" id="PRU00176"/>
    </source>
</evidence>
<organism evidence="6 7">
    <name type="scientific">Magallana gigas</name>
    <name type="common">Pacific oyster</name>
    <name type="synonym">Crassostrea gigas</name>
    <dbReference type="NCBI Taxonomy" id="29159"/>
    <lineage>
        <taxon>Eukaryota</taxon>
        <taxon>Metazoa</taxon>
        <taxon>Spiralia</taxon>
        <taxon>Lophotrochozoa</taxon>
        <taxon>Mollusca</taxon>
        <taxon>Bivalvia</taxon>
        <taxon>Autobranchia</taxon>
        <taxon>Pteriomorphia</taxon>
        <taxon>Ostreida</taxon>
        <taxon>Ostreoidea</taxon>
        <taxon>Ostreidae</taxon>
        <taxon>Magallana</taxon>
    </lineage>
</organism>
<dbReference type="InterPro" id="IPR055204">
    <property type="entry name" value="HNRNPL_RRM"/>
</dbReference>
<feature type="compositionally biased region" description="Polar residues" evidence="4">
    <location>
        <begin position="313"/>
        <end position="322"/>
    </location>
</feature>
<name>A0A8W8KP90_MAGGI</name>
<dbReference type="PROSITE" id="PS50102">
    <property type="entry name" value="RRM"/>
    <property type="match status" value="3"/>
</dbReference>
<evidence type="ECO:0000256" key="2">
    <source>
        <dbReference type="ARBA" id="ARBA00022884"/>
    </source>
</evidence>
<keyword evidence="2 3" id="KW-0694">RNA-binding</keyword>
<dbReference type="Gene3D" id="3.30.70.330">
    <property type="match status" value="4"/>
</dbReference>
<dbReference type="InterPro" id="IPR012677">
    <property type="entry name" value="Nucleotide-bd_a/b_plait_sf"/>
</dbReference>
<reference evidence="6" key="1">
    <citation type="submission" date="2022-08" db="UniProtKB">
        <authorList>
            <consortium name="EnsemblMetazoa"/>
        </authorList>
    </citation>
    <scope>IDENTIFICATION</scope>
    <source>
        <strain evidence="6">05x7-T-G4-1.051#20</strain>
    </source>
</reference>
<sequence length="572" mass="62463">MASGYDGHVSKRQRRDNDENPLNPSPSQVVHVRGLAENILEQDLKDSVQHFGPVSYVVLMPRKHQALVEFEDISGATSCVNYAEENQIYVAGQPAYFNFSTSQRIQRPAGGEDHRGGNHILLFTVLNPQYPITVDVMHKICTAYGQVQRIVIFKKNGVQAMVEFDTVDTAKRAKQNLNGADIYSGCCTLKIDFAKPTRLNVFRNDNESWDYTQSSPEKDPANQRNGPLLADPRYTNAPIPYDGRSGAPPGPTPGYGGGPGPNQGYPPAGAPSGGYGGGGYGPSYGSGYEGGDGYGSPMSPRQQGYSNRGDRFSGNQGPPVQQRNEDENEVKTRFDRGGYGHPNMPAQGYQEQGPPPPGAMFQGSVIMVYGLNLDKISCDKLFNLFCLYGNVVRVKFLKSKEGSAMVQMGDAMAVDRCMQNLNYMTLFDNKITLGHSKQAFLQDVPNPYELPDGTPSFKDYMGSRNNRYANPEAASKNHILPPSKVLHFFNTPPNISEEQLGEVLENVGAAKPFKVKLFASKSDRSSSGLMQFESKSEALEALVLANHASIPNPAGKSPYVMKLCFSGGPIKE</sequence>
<dbReference type="SUPFAM" id="SSF54928">
    <property type="entry name" value="RNA-binding domain, RBD"/>
    <property type="match status" value="4"/>
</dbReference>
<evidence type="ECO:0000256" key="1">
    <source>
        <dbReference type="ARBA" id="ARBA00022737"/>
    </source>
</evidence>
<feature type="domain" description="RRM" evidence="5">
    <location>
        <begin position="119"/>
        <end position="196"/>
    </location>
</feature>
<dbReference type="PANTHER" id="PTHR15592">
    <property type="entry name" value="MATRIN 3/NUCLEAR PROTEIN 220-RELATED"/>
    <property type="match status" value="1"/>
</dbReference>
<feature type="region of interest" description="Disordered" evidence="4">
    <location>
        <begin position="210"/>
        <end position="273"/>
    </location>
</feature>
<dbReference type="FunFam" id="3.30.70.330:FF:000072">
    <property type="entry name" value="heterogeneous nuclear ribonucleoprotein L isoform X1"/>
    <property type="match status" value="1"/>
</dbReference>
<keyword evidence="1" id="KW-0677">Repeat</keyword>
<dbReference type="AlphaFoldDB" id="A0A8W8KP90"/>
<evidence type="ECO:0000256" key="4">
    <source>
        <dbReference type="SAM" id="MobiDB-lite"/>
    </source>
</evidence>
<proteinExistence type="predicted"/>
<accession>A0A8W8KP90</accession>